<name>S8CNE1_9LAMI</name>
<evidence type="ECO:0000256" key="5">
    <source>
        <dbReference type="ARBA" id="ARBA00023242"/>
    </source>
</evidence>
<dbReference type="Proteomes" id="UP000015453">
    <property type="component" value="Unassembled WGS sequence"/>
</dbReference>
<feature type="domain" description="HTH myb-type" evidence="7">
    <location>
        <begin position="369"/>
        <end position="416"/>
    </location>
</feature>
<sequence>PNSAHAFVDAINENRSYQKLIRNKMMQLEAMIEELEKITEHVKILKDFQVACKKRTGRALSQKRDARMQLIALPKPRPKYKSTHKGPPENPHVAKFRKGMEAFGIFSISRGIWSTEERENLGKGVKQQFQGMLLQRSLDVLSEEDGSENSGNIDHVMLSIKDVNITPEGMRSFLPKVNWEQVAAMYVPGRTGEECQSRFLNCEDPLINRDPWTVTEDKNLLHILQQRGLSNWIEIAALLGTSRTPSQCLARYQRSLNASMLKRDWSPQEDDDLRAAVETYGEGNWQLVAAAMEGRTGTQCSNRWLKTLNPTRQRVGKWSAEEDKRLKVAVTLLGPKTWKKIASCVPGRTQVQCRERWVNCLNPSLNLSKWSREEDMKLEEAIALHGHCWSKVAACIPNRTDNHCWRRWKALFPDEVVEVEEARKIQKCALISNFVDREWERPALGPADFVMPEKCAVGKSSET</sequence>
<dbReference type="GO" id="GO:0001006">
    <property type="term" value="F:RNA polymerase III type 3 promoter sequence-specific DNA binding"/>
    <property type="evidence" value="ECO:0007669"/>
    <property type="project" value="TreeGrafter"/>
</dbReference>
<dbReference type="GO" id="GO:0019185">
    <property type="term" value="C:snRNA-activating protein complex"/>
    <property type="evidence" value="ECO:0007669"/>
    <property type="project" value="TreeGrafter"/>
</dbReference>
<feature type="non-terminal residue" evidence="8">
    <location>
        <position position="1"/>
    </location>
</feature>
<dbReference type="InterPro" id="IPR017930">
    <property type="entry name" value="Myb_dom"/>
</dbReference>
<evidence type="ECO:0000256" key="4">
    <source>
        <dbReference type="ARBA" id="ARBA00023163"/>
    </source>
</evidence>
<evidence type="ECO:0000256" key="2">
    <source>
        <dbReference type="ARBA" id="ARBA00023015"/>
    </source>
</evidence>
<dbReference type="AlphaFoldDB" id="S8CNE1"/>
<evidence type="ECO:0000259" key="6">
    <source>
        <dbReference type="PROSITE" id="PS50090"/>
    </source>
</evidence>
<dbReference type="SMART" id="SM00717">
    <property type="entry name" value="SANT"/>
    <property type="match status" value="5"/>
</dbReference>
<protein>
    <submittedName>
        <fullName evidence="8">Uncharacterized protein</fullName>
    </submittedName>
</protein>
<feature type="domain" description="HTH myb-type" evidence="7">
    <location>
        <begin position="309"/>
        <end position="365"/>
    </location>
</feature>
<dbReference type="OrthoDB" id="2143914at2759"/>
<dbReference type="PANTHER" id="PTHR46621:SF1">
    <property type="entry name" value="SNRNA-ACTIVATING PROTEIN COMPLEX SUBUNIT 4"/>
    <property type="match status" value="1"/>
</dbReference>
<evidence type="ECO:0000259" key="7">
    <source>
        <dbReference type="PROSITE" id="PS51294"/>
    </source>
</evidence>
<comment type="subcellular location">
    <subcellularLocation>
        <location evidence="1">Nucleus</location>
    </subcellularLocation>
</comment>
<evidence type="ECO:0000313" key="8">
    <source>
        <dbReference type="EMBL" id="EPS66301.1"/>
    </source>
</evidence>
<feature type="domain" description="HTH myb-type" evidence="7">
    <location>
        <begin position="257"/>
        <end position="308"/>
    </location>
</feature>
<feature type="domain" description="HTH myb-type" evidence="7">
    <location>
        <begin position="204"/>
        <end position="256"/>
    </location>
</feature>
<dbReference type="GO" id="GO:0042795">
    <property type="term" value="P:snRNA transcription by RNA polymerase II"/>
    <property type="evidence" value="ECO:0007669"/>
    <property type="project" value="TreeGrafter"/>
</dbReference>
<organism evidence="8 9">
    <name type="scientific">Genlisea aurea</name>
    <dbReference type="NCBI Taxonomy" id="192259"/>
    <lineage>
        <taxon>Eukaryota</taxon>
        <taxon>Viridiplantae</taxon>
        <taxon>Streptophyta</taxon>
        <taxon>Embryophyta</taxon>
        <taxon>Tracheophyta</taxon>
        <taxon>Spermatophyta</taxon>
        <taxon>Magnoliopsida</taxon>
        <taxon>eudicotyledons</taxon>
        <taxon>Gunneridae</taxon>
        <taxon>Pentapetalae</taxon>
        <taxon>asterids</taxon>
        <taxon>lamiids</taxon>
        <taxon>Lamiales</taxon>
        <taxon>Lentibulariaceae</taxon>
        <taxon>Genlisea</taxon>
    </lineage>
</organism>
<feature type="non-terminal residue" evidence="8">
    <location>
        <position position="463"/>
    </location>
</feature>
<dbReference type="PROSITE" id="PS51294">
    <property type="entry name" value="HTH_MYB"/>
    <property type="match status" value="4"/>
</dbReference>
<feature type="domain" description="Myb-like" evidence="6">
    <location>
        <begin position="204"/>
        <end position="256"/>
    </location>
</feature>
<evidence type="ECO:0000256" key="1">
    <source>
        <dbReference type="ARBA" id="ARBA00004123"/>
    </source>
</evidence>
<dbReference type="GO" id="GO:0000978">
    <property type="term" value="F:RNA polymerase II cis-regulatory region sequence-specific DNA binding"/>
    <property type="evidence" value="ECO:0007669"/>
    <property type="project" value="TreeGrafter"/>
</dbReference>
<dbReference type="CDD" id="cd00167">
    <property type="entry name" value="SANT"/>
    <property type="match status" value="3"/>
</dbReference>
<dbReference type="Gene3D" id="1.10.10.60">
    <property type="entry name" value="Homeodomain-like"/>
    <property type="match status" value="5"/>
</dbReference>
<evidence type="ECO:0000313" key="9">
    <source>
        <dbReference type="Proteomes" id="UP000015453"/>
    </source>
</evidence>
<dbReference type="PANTHER" id="PTHR46621">
    <property type="entry name" value="SNRNA-ACTIVATING PROTEIN COMPLEX SUBUNIT 4"/>
    <property type="match status" value="1"/>
</dbReference>
<evidence type="ECO:0000256" key="3">
    <source>
        <dbReference type="ARBA" id="ARBA00023125"/>
    </source>
</evidence>
<feature type="domain" description="Myb-like" evidence="6">
    <location>
        <begin position="310"/>
        <end position="361"/>
    </location>
</feature>
<dbReference type="GO" id="GO:0042796">
    <property type="term" value="P:snRNA transcription by RNA polymerase III"/>
    <property type="evidence" value="ECO:0007669"/>
    <property type="project" value="TreeGrafter"/>
</dbReference>
<dbReference type="InterPro" id="IPR009057">
    <property type="entry name" value="Homeodomain-like_sf"/>
</dbReference>
<comment type="caution">
    <text evidence="8">The sequence shown here is derived from an EMBL/GenBank/DDBJ whole genome shotgun (WGS) entry which is preliminary data.</text>
</comment>
<dbReference type="GO" id="GO:0005634">
    <property type="term" value="C:nucleus"/>
    <property type="evidence" value="ECO:0007669"/>
    <property type="project" value="UniProtKB-SubCell"/>
</dbReference>
<reference evidence="8 9" key="1">
    <citation type="journal article" date="2013" name="BMC Genomics">
        <title>The miniature genome of a carnivorous plant Genlisea aurea contains a low number of genes and short non-coding sequences.</title>
        <authorList>
            <person name="Leushkin E.V."/>
            <person name="Sutormin R.A."/>
            <person name="Nabieva E.R."/>
            <person name="Penin A.A."/>
            <person name="Kondrashov A.S."/>
            <person name="Logacheva M.D."/>
        </authorList>
    </citation>
    <scope>NUCLEOTIDE SEQUENCE [LARGE SCALE GENOMIC DNA]</scope>
</reference>
<dbReference type="FunFam" id="1.10.10.60:FF:000016">
    <property type="entry name" value="Transcriptional activator Myb isoform A"/>
    <property type="match status" value="1"/>
</dbReference>
<feature type="domain" description="Myb-like" evidence="6">
    <location>
        <begin position="257"/>
        <end position="308"/>
    </location>
</feature>
<dbReference type="InterPro" id="IPR051575">
    <property type="entry name" value="Myb-like_DNA-bd"/>
</dbReference>
<accession>S8CNE1</accession>
<dbReference type="Pfam" id="PF00249">
    <property type="entry name" value="Myb_DNA-binding"/>
    <property type="match status" value="4"/>
</dbReference>
<keyword evidence="4" id="KW-0804">Transcription</keyword>
<keyword evidence="5" id="KW-0539">Nucleus</keyword>
<keyword evidence="3" id="KW-0238">DNA-binding</keyword>
<dbReference type="EMBL" id="AUSU01003747">
    <property type="protein sequence ID" value="EPS66301.1"/>
    <property type="molecule type" value="Genomic_DNA"/>
</dbReference>
<dbReference type="SUPFAM" id="SSF46689">
    <property type="entry name" value="Homeodomain-like"/>
    <property type="match status" value="3"/>
</dbReference>
<keyword evidence="2" id="KW-0805">Transcription regulation</keyword>
<dbReference type="InterPro" id="IPR001005">
    <property type="entry name" value="SANT/Myb"/>
</dbReference>
<keyword evidence="9" id="KW-1185">Reference proteome</keyword>
<gene>
    <name evidence="8" type="ORF">M569_08471</name>
</gene>
<dbReference type="PROSITE" id="PS50090">
    <property type="entry name" value="MYB_LIKE"/>
    <property type="match status" value="4"/>
</dbReference>
<proteinExistence type="predicted"/>
<feature type="domain" description="Myb-like" evidence="6">
    <location>
        <begin position="362"/>
        <end position="412"/>
    </location>
</feature>